<evidence type="ECO:0000256" key="1">
    <source>
        <dbReference type="ARBA" id="ARBA00022801"/>
    </source>
</evidence>
<keyword evidence="3" id="KW-1185">Reference proteome</keyword>
<sequence>MTSLPSDLRALFLDLDGTLIGIHEDKLVKLLEPIYKKAFDSKVDSKIWGPAMMQSIKKMLEYEGTLSKGQRKADKVLLDVFIESFEKMSGISHEEAKNILDGAYRGEEFNDIKNECELFVEESAELLKVARSKNLKIVLATQPAFPEIATVTRLSWLNLKFSDFDKVTFAENWHTSKPHPKYFLDLISLLNIDAKDEIKPEQVLMVGNDHYFDMGASQANLKTWFVGVGGVYEGHIEAKGKNKIDFQGSIKELTEAIRQL</sequence>
<dbReference type="Gene3D" id="3.40.50.1000">
    <property type="entry name" value="HAD superfamily/HAD-like"/>
    <property type="match status" value="1"/>
</dbReference>
<protein>
    <submittedName>
        <fullName evidence="2">Pyrophosphatase PpaX</fullName>
    </submittedName>
</protein>
<proteinExistence type="predicted"/>
<gene>
    <name evidence="2" type="ORF">AKO1_010270</name>
</gene>
<evidence type="ECO:0000313" key="3">
    <source>
        <dbReference type="Proteomes" id="UP001431209"/>
    </source>
</evidence>
<dbReference type="Pfam" id="PF00702">
    <property type="entry name" value="Hydrolase"/>
    <property type="match status" value="1"/>
</dbReference>
<organism evidence="2 3">
    <name type="scientific">Acrasis kona</name>
    <dbReference type="NCBI Taxonomy" id="1008807"/>
    <lineage>
        <taxon>Eukaryota</taxon>
        <taxon>Discoba</taxon>
        <taxon>Heterolobosea</taxon>
        <taxon>Tetramitia</taxon>
        <taxon>Eutetramitia</taxon>
        <taxon>Acrasidae</taxon>
        <taxon>Acrasis</taxon>
    </lineage>
</organism>
<name>A0AAW2ZRQ9_9EUKA</name>
<dbReference type="SFLD" id="SFLDS00003">
    <property type="entry name" value="Haloacid_Dehalogenase"/>
    <property type="match status" value="1"/>
</dbReference>
<dbReference type="GO" id="GO:0016787">
    <property type="term" value="F:hydrolase activity"/>
    <property type="evidence" value="ECO:0007669"/>
    <property type="project" value="UniProtKB-KW"/>
</dbReference>
<dbReference type="InterPro" id="IPR023214">
    <property type="entry name" value="HAD_sf"/>
</dbReference>
<evidence type="ECO:0000313" key="2">
    <source>
        <dbReference type="EMBL" id="KAL0491869.1"/>
    </source>
</evidence>
<keyword evidence="1" id="KW-0378">Hydrolase</keyword>
<dbReference type="AlphaFoldDB" id="A0AAW2ZRQ9"/>
<comment type="caution">
    <text evidence="2">The sequence shown here is derived from an EMBL/GenBank/DDBJ whole genome shotgun (WGS) entry which is preliminary data.</text>
</comment>
<dbReference type="PANTHER" id="PTHR43316:SF3">
    <property type="entry name" value="HALOACID DEHALOGENASE, TYPE II (AFU_ORTHOLOGUE AFUA_2G07750)-RELATED"/>
    <property type="match status" value="1"/>
</dbReference>
<dbReference type="InterPro" id="IPR051540">
    <property type="entry name" value="S-2-haloacid_dehalogenase"/>
</dbReference>
<reference evidence="2 3" key="1">
    <citation type="submission" date="2024-03" db="EMBL/GenBank/DDBJ databases">
        <title>The Acrasis kona genome and developmental transcriptomes reveal deep origins of eukaryotic multicellular pathways.</title>
        <authorList>
            <person name="Sheikh S."/>
            <person name="Fu C.-J."/>
            <person name="Brown M.W."/>
            <person name="Baldauf S.L."/>
        </authorList>
    </citation>
    <scope>NUCLEOTIDE SEQUENCE [LARGE SCALE GENOMIC DNA]</scope>
    <source>
        <strain evidence="2 3">ATCC MYA-3509</strain>
    </source>
</reference>
<dbReference type="EMBL" id="JAOPGA020001877">
    <property type="protein sequence ID" value="KAL0491869.1"/>
    <property type="molecule type" value="Genomic_DNA"/>
</dbReference>
<dbReference type="PANTHER" id="PTHR43316">
    <property type="entry name" value="HYDROLASE, HALOACID DELAHOGENASE-RELATED"/>
    <property type="match status" value="1"/>
</dbReference>
<dbReference type="SFLD" id="SFLDG01129">
    <property type="entry name" value="C1.5:_HAD__Beta-PGM__Phosphata"/>
    <property type="match status" value="1"/>
</dbReference>
<dbReference type="CDD" id="cd01427">
    <property type="entry name" value="HAD_like"/>
    <property type="match status" value="1"/>
</dbReference>
<dbReference type="InterPro" id="IPR036412">
    <property type="entry name" value="HAD-like_sf"/>
</dbReference>
<dbReference type="Proteomes" id="UP001431209">
    <property type="component" value="Unassembled WGS sequence"/>
</dbReference>
<accession>A0AAW2ZRQ9</accession>
<dbReference type="SUPFAM" id="SSF56784">
    <property type="entry name" value="HAD-like"/>
    <property type="match status" value="1"/>
</dbReference>